<keyword evidence="2" id="KW-1185">Reference proteome</keyword>
<reference evidence="1 2" key="1">
    <citation type="journal article" date="2019" name="Nat. Ecol. Evol.">
        <title>Megaphylogeny resolves global patterns of mushroom evolution.</title>
        <authorList>
            <person name="Varga T."/>
            <person name="Krizsan K."/>
            <person name="Foldi C."/>
            <person name="Dima B."/>
            <person name="Sanchez-Garcia M."/>
            <person name="Sanchez-Ramirez S."/>
            <person name="Szollosi G.J."/>
            <person name="Szarkandi J.G."/>
            <person name="Papp V."/>
            <person name="Albert L."/>
            <person name="Andreopoulos W."/>
            <person name="Angelini C."/>
            <person name="Antonin V."/>
            <person name="Barry K.W."/>
            <person name="Bougher N.L."/>
            <person name="Buchanan P."/>
            <person name="Buyck B."/>
            <person name="Bense V."/>
            <person name="Catcheside P."/>
            <person name="Chovatia M."/>
            <person name="Cooper J."/>
            <person name="Damon W."/>
            <person name="Desjardin D."/>
            <person name="Finy P."/>
            <person name="Geml J."/>
            <person name="Haridas S."/>
            <person name="Hughes K."/>
            <person name="Justo A."/>
            <person name="Karasinski D."/>
            <person name="Kautmanova I."/>
            <person name="Kiss B."/>
            <person name="Kocsube S."/>
            <person name="Kotiranta H."/>
            <person name="LaButti K.M."/>
            <person name="Lechner B.E."/>
            <person name="Liimatainen K."/>
            <person name="Lipzen A."/>
            <person name="Lukacs Z."/>
            <person name="Mihaltcheva S."/>
            <person name="Morgado L.N."/>
            <person name="Niskanen T."/>
            <person name="Noordeloos M.E."/>
            <person name="Ohm R.A."/>
            <person name="Ortiz-Santana B."/>
            <person name="Ovrebo C."/>
            <person name="Racz N."/>
            <person name="Riley R."/>
            <person name="Savchenko A."/>
            <person name="Shiryaev A."/>
            <person name="Soop K."/>
            <person name="Spirin V."/>
            <person name="Szebenyi C."/>
            <person name="Tomsovsky M."/>
            <person name="Tulloss R.E."/>
            <person name="Uehling J."/>
            <person name="Grigoriev I.V."/>
            <person name="Vagvolgyi C."/>
            <person name="Papp T."/>
            <person name="Martin F.M."/>
            <person name="Miettinen O."/>
            <person name="Hibbett D.S."/>
            <person name="Nagy L.G."/>
        </authorList>
    </citation>
    <scope>NUCLEOTIDE SEQUENCE [LARGE SCALE GENOMIC DNA]</scope>
    <source>
        <strain evidence="1 2">FP101781</strain>
    </source>
</reference>
<dbReference type="EMBL" id="QPFP01000039">
    <property type="protein sequence ID" value="TEB27604.1"/>
    <property type="molecule type" value="Genomic_DNA"/>
</dbReference>
<accession>A0A4Y7T0Y0</accession>
<name>A0A4Y7T0Y0_COPMI</name>
<evidence type="ECO:0000313" key="1">
    <source>
        <dbReference type="EMBL" id="TEB27604.1"/>
    </source>
</evidence>
<gene>
    <name evidence="1" type="ORF">FA13DRAFT_1794746</name>
</gene>
<protein>
    <submittedName>
        <fullName evidence="1">Uncharacterized protein</fullName>
    </submittedName>
</protein>
<evidence type="ECO:0000313" key="2">
    <source>
        <dbReference type="Proteomes" id="UP000298030"/>
    </source>
</evidence>
<organism evidence="1 2">
    <name type="scientific">Coprinellus micaceus</name>
    <name type="common">Glistening ink-cap mushroom</name>
    <name type="synonym">Coprinus micaceus</name>
    <dbReference type="NCBI Taxonomy" id="71717"/>
    <lineage>
        <taxon>Eukaryota</taxon>
        <taxon>Fungi</taxon>
        <taxon>Dikarya</taxon>
        <taxon>Basidiomycota</taxon>
        <taxon>Agaricomycotina</taxon>
        <taxon>Agaricomycetes</taxon>
        <taxon>Agaricomycetidae</taxon>
        <taxon>Agaricales</taxon>
        <taxon>Agaricineae</taxon>
        <taxon>Psathyrellaceae</taxon>
        <taxon>Coprinellus</taxon>
    </lineage>
</organism>
<dbReference type="Proteomes" id="UP000298030">
    <property type="component" value="Unassembled WGS sequence"/>
</dbReference>
<comment type="caution">
    <text evidence="1">The sequence shown here is derived from an EMBL/GenBank/DDBJ whole genome shotgun (WGS) entry which is preliminary data.</text>
</comment>
<sequence>MSSVMGIGECCDSGRCVCEASECGGSVDCEASETGPGVSERSNACGCDQWSCDQCFPDESEWASTEDMFPNGNSEEVEALNSRSGSFLSDFTLNLGDYGTSDYHFDMQCESPTSAEYDIGQYGGRLCESPISFLEWEGVNDSPGDLGLGERGGVTGYFWKSRECRGEFRASGYLQDHDQVKSEHELDVTPWFMRKMIRRLSRALNLD</sequence>
<proteinExistence type="predicted"/>
<dbReference type="AlphaFoldDB" id="A0A4Y7T0Y0"/>